<dbReference type="SUPFAM" id="SSF144091">
    <property type="entry name" value="Rhomboid-like"/>
    <property type="match status" value="1"/>
</dbReference>
<dbReference type="AlphaFoldDB" id="D7FNT6"/>
<feature type="transmembrane region" description="Helical" evidence="7">
    <location>
        <begin position="87"/>
        <end position="109"/>
    </location>
</feature>
<evidence type="ECO:0000256" key="1">
    <source>
        <dbReference type="ARBA" id="ARBA00004477"/>
    </source>
</evidence>
<evidence type="ECO:0000256" key="7">
    <source>
        <dbReference type="RuleBase" id="RU363059"/>
    </source>
</evidence>
<dbReference type="eggNOG" id="KOG0858">
    <property type="taxonomic scope" value="Eukaryota"/>
</dbReference>
<name>D7FNT6_ECTSI</name>
<feature type="transmembrane region" description="Helical" evidence="7">
    <location>
        <begin position="116"/>
        <end position="138"/>
    </location>
</feature>
<comment type="function">
    <text evidence="7">May be involved in the degradation of misfolded endoplasmic reticulum (ER) luminal proteins.</text>
</comment>
<evidence type="ECO:0000313" key="9">
    <source>
        <dbReference type="EMBL" id="CBJ30212.1"/>
    </source>
</evidence>
<dbReference type="EMBL" id="FN649751">
    <property type="protein sequence ID" value="CBJ30212.1"/>
    <property type="molecule type" value="Genomic_DNA"/>
</dbReference>
<dbReference type="STRING" id="2880.D7FNT6"/>
<dbReference type="InParanoid" id="D7FNT6"/>
<protein>
    <recommendedName>
        <fullName evidence="7">Derlin</fullName>
    </recommendedName>
</protein>
<reference evidence="9 10" key="1">
    <citation type="journal article" date="2010" name="Nature">
        <title>The Ectocarpus genome and the independent evolution of multicellularity in brown algae.</title>
        <authorList>
            <person name="Cock J.M."/>
            <person name="Sterck L."/>
            <person name="Rouze P."/>
            <person name="Scornet D."/>
            <person name="Allen A.E."/>
            <person name="Amoutzias G."/>
            <person name="Anthouard V."/>
            <person name="Artiguenave F."/>
            <person name="Aury J.M."/>
            <person name="Badger J.H."/>
            <person name="Beszteri B."/>
            <person name="Billiau K."/>
            <person name="Bonnet E."/>
            <person name="Bothwell J.H."/>
            <person name="Bowler C."/>
            <person name="Boyen C."/>
            <person name="Brownlee C."/>
            <person name="Carrano C.J."/>
            <person name="Charrier B."/>
            <person name="Cho G.Y."/>
            <person name="Coelho S.M."/>
            <person name="Collen J."/>
            <person name="Corre E."/>
            <person name="Da Silva C."/>
            <person name="Delage L."/>
            <person name="Delaroque N."/>
            <person name="Dittami S.M."/>
            <person name="Doulbeau S."/>
            <person name="Elias M."/>
            <person name="Farnham G."/>
            <person name="Gachon C.M."/>
            <person name="Gschloessl B."/>
            <person name="Heesch S."/>
            <person name="Jabbari K."/>
            <person name="Jubin C."/>
            <person name="Kawai H."/>
            <person name="Kimura K."/>
            <person name="Kloareg B."/>
            <person name="Kupper F.C."/>
            <person name="Lang D."/>
            <person name="Le Bail A."/>
            <person name="Leblanc C."/>
            <person name="Lerouge P."/>
            <person name="Lohr M."/>
            <person name="Lopez P.J."/>
            <person name="Martens C."/>
            <person name="Maumus F."/>
            <person name="Michel G."/>
            <person name="Miranda-Saavedra D."/>
            <person name="Morales J."/>
            <person name="Moreau H."/>
            <person name="Motomura T."/>
            <person name="Nagasato C."/>
            <person name="Napoli C.A."/>
            <person name="Nelson D.R."/>
            <person name="Nyvall-Collen P."/>
            <person name="Peters A.F."/>
            <person name="Pommier C."/>
            <person name="Potin P."/>
            <person name="Poulain J."/>
            <person name="Quesneville H."/>
            <person name="Read B."/>
            <person name="Rensing S.A."/>
            <person name="Ritter A."/>
            <person name="Rousvoal S."/>
            <person name="Samanta M."/>
            <person name="Samson G."/>
            <person name="Schroeder D.C."/>
            <person name="Segurens B."/>
            <person name="Strittmatter M."/>
            <person name="Tonon T."/>
            <person name="Tregear J.W."/>
            <person name="Valentin K."/>
            <person name="von Dassow P."/>
            <person name="Yamagishi T."/>
            <person name="Van de Peer Y."/>
            <person name="Wincker P."/>
        </authorList>
    </citation>
    <scope>NUCLEOTIDE SEQUENCE [LARGE SCALE GENOMIC DNA]</scope>
    <source>
        <strain evidence="10">Ec32 / CCAP1310/4</strain>
    </source>
</reference>
<gene>
    <name evidence="9" type="ORF">Esi_0180_0017</name>
</gene>
<dbReference type="OrthoDB" id="1716531at2759"/>
<dbReference type="InterPro" id="IPR007599">
    <property type="entry name" value="DER1"/>
</dbReference>
<evidence type="ECO:0000256" key="5">
    <source>
        <dbReference type="ARBA" id="ARBA00022989"/>
    </source>
</evidence>
<dbReference type="PANTHER" id="PTHR11009">
    <property type="entry name" value="DER1-LIKE PROTEIN, DERLIN"/>
    <property type="match status" value="1"/>
</dbReference>
<accession>D7FNT6</accession>
<evidence type="ECO:0000256" key="8">
    <source>
        <dbReference type="SAM" id="MobiDB-lite"/>
    </source>
</evidence>
<dbReference type="Pfam" id="PF04511">
    <property type="entry name" value="DER1"/>
    <property type="match status" value="1"/>
</dbReference>
<dbReference type="Proteomes" id="UP000002630">
    <property type="component" value="Linkage Group LG26"/>
</dbReference>
<keyword evidence="4 7" id="KW-0256">Endoplasmic reticulum</keyword>
<feature type="transmembrane region" description="Helical" evidence="7">
    <location>
        <begin position="45"/>
        <end position="67"/>
    </location>
</feature>
<evidence type="ECO:0000256" key="4">
    <source>
        <dbReference type="ARBA" id="ARBA00022824"/>
    </source>
</evidence>
<feature type="compositionally biased region" description="Gly residues" evidence="8">
    <location>
        <begin position="284"/>
        <end position="299"/>
    </location>
</feature>
<comment type="similarity">
    <text evidence="2 7">Belongs to the derlin family.</text>
</comment>
<dbReference type="FunCoup" id="D7FNT6">
    <property type="interactions" value="41"/>
</dbReference>
<keyword evidence="5 7" id="KW-1133">Transmembrane helix</keyword>
<sequence>MWLHPRGQPPPHRQKKKNMPLGVFNGSGGSSPEELFRSIPPVSKVLIVGMVGTILSVVLGVCSPYQYALSWPLVWNKFHLWRLFTSGMFPGTPSYETLMLMISMGMFSIRYEKDGFSMGGGGGSADYAYMLLFGFVGIETSLLLLFYQPFMIFTTAIMFYICYVWSRKNPGMSVSFWGIIINALYVPWVMVALRVVLGHSIFMALLGIAVGHLFYFLVDVLPDLHDIDLLQTPQFLVNMLGWGHEGSGVTMQAGGGGAAAGAGAGAAGMPAPGAVRPPRDIPRTGGGSGWGTGRTLGSS</sequence>
<keyword evidence="3 7" id="KW-0812">Transmembrane</keyword>
<dbReference type="InterPro" id="IPR035952">
    <property type="entry name" value="Rhomboid-like_sf"/>
</dbReference>
<comment type="subcellular location">
    <subcellularLocation>
        <location evidence="1 7">Endoplasmic reticulum membrane</location>
        <topology evidence="1 7">Multi-pass membrane protein</topology>
    </subcellularLocation>
</comment>
<keyword evidence="10" id="KW-1185">Reference proteome</keyword>
<feature type="transmembrane region" description="Helical" evidence="7">
    <location>
        <begin position="144"/>
        <end position="165"/>
    </location>
</feature>
<dbReference type="GO" id="GO:0006950">
    <property type="term" value="P:response to stress"/>
    <property type="evidence" value="ECO:0007669"/>
    <property type="project" value="UniProtKB-ARBA"/>
</dbReference>
<evidence type="ECO:0000256" key="2">
    <source>
        <dbReference type="ARBA" id="ARBA00008917"/>
    </source>
</evidence>
<feature type="transmembrane region" description="Helical" evidence="7">
    <location>
        <begin position="172"/>
        <end position="190"/>
    </location>
</feature>
<feature type="transmembrane region" description="Helical" evidence="7">
    <location>
        <begin position="196"/>
        <end position="218"/>
    </location>
</feature>
<feature type="region of interest" description="Disordered" evidence="8">
    <location>
        <begin position="1"/>
        <end position="22"/>
    </location>
</feature>
<dbReference type="OMA" id="LWRCVTS"/>
<evidence type="ECO:0000256" key="3">
    <source>
        <dbReference type="ARBA" id="ARBA00022692"/>
    </source>
</evidence>
<dbReference type="GO" id="GO:0005789">
    <property type="term" value="C:endoplasmic reticulum membrane"/>
    <property type="evidence" value="ECO:0007669"/>
    <property type="project" value="UniProtKB-SubCell"/>
</dbReference>
<keyword evidence="6 7" id="KW-0472">Membrane</keyword>
<feature type="region of interest" description="Disordered" evidence="8">
    <location>
        <begin position="268"/>
        <end position="299"/>
    </location>
</feature>
<dbReference type="EMBL" id="FN648292">
    <property type="protein sequence ID" value="CBJ30212.1"/>
    <property type="molecule type" value="Genomic_DNA"/>
</dbReference>
<proteinExistence type="inferred from homology"/>
<organism evidence="9 10">
    <name type="scientific">Ectocarpus siliculosus</name>
    <name type="common">Brown alga</name>
    <name type="synonym">Conferva siliculosa</name>
    <dbReference type="NCBI Taxonomy" id="2880"/>
    <lineage>
        <taxon>Eukaryota</taxon>
        <taxon>Sar</taxon>
        <taxon>Stramenopiles</taxon>
        <taxon>Ochrophyta</taxon>
        <taxon>PX clade</taxon>
        <taxon>Phaeophyceae</taxon>
        <taxon>Ectocarpales</taxon>
        <taxon>Ectocarpaceae</taxon>
        <taxon>Ectocarpus</taxon>
    </lineage>
</organism>
<evidence type="ECO:0000313" key="10">
    <source>
        <dbReference type="Proteomes" id="UP000002630"/>
    </source>
</evidence>
<comment type="caution">
    <text evidence="7">Lacks conserved residue(s) required for the propagation of feature annotation.</text>
</comment>
<evidence type="ECO:0000256" key="6">
    <source>
        <dbReference type="ARBA" id="ARBA00023136"/>
    </source>
</evidence>